<comment type="similarity">
    <text evidence="2">Belongs to the RbfA family.</text>
</comment>
<reference evidence="4" key="1">
    <citation type="journal article" date="2020" name="mSystems">
        <title>Genome- and Community-Level Interaction Insights into Carbon Utilization and Element Cycling Functions of Hydrothermarchaeota in Hydrothermal Sediment.</title>
        <authorList>
            <person name="Zhou Z."/>
            <person name="Liu Y."/>
            <person name="Xu W."/>
            <person name="Pan J."/>
            <person name="Luo Z.H."/>
            <person name="Li M."/>
        </authorList>
    </citation>
    <scope>NUCLEOTIDE SEQUENCE [LARGE SCALE GENOMIC DNA]</scope>
    <source>
        <strain evidence="4">SpSt-508</strain>
    </source>
</reference>
<dbReference type="Gene3D" id="3.30.300.20">
    <property type="match status" value="1"/>
</dbReference>
<dbReference type="GO" id="GO:0005829">
    <property type="term" value="C:cytosol"/>
    <property type="evidence" value="ECO:0007669"/>
    <property type="project" value="TreeGrafter"/>
</dbReference>
<evidence type="ECO:0000313" key="4">
    <source>
        <dbReference type="EMBL" id="HGT39991.1"/>
    </source>
</evidence>
<accession>A0A7C4LRE5</accession>
<protein>
    <recommendedName>
        <fullName evidence="2">Ribosome-binding factor A</fullName>
    </recommendedName>
</protein>
<feature type="compositionally biased region" description="Acidic residues" evidence="3">
    <location>
        <begin position="130"/>
        <end position="139"/>
    </location>
</feature>
<dbReference type="InterPro" id="IPR015946">
    <property type="entry name" value="KH_dom-like_a/b"/>
</dbReference>
<keyword evidence="2" id="KW-0963">Cytoplasm</keyword>
<dbReference type="EMBL" id="DSVQ01000015">
    <property type="protein sequence ID" value="HGT39991.1"/>
    <property type="molecule type" value="Genomic_DNA"/>
</dbReference>
<keyword evidence="1 2" id="KW-0690">Ribosome biogenesis</keyword>
<gene>
    <name evidence="2 4" type="primary">rbfA</name>
    <name evidence="4" type="ORF">ENS64_12125</name>
</gene>
<sequence length="139" mass="15394">MTSRRIAKAAEAIRESVSSTILFELKDPRVKNVTVLRAEAAPDLRTAKVYISVMGSVKEQSLCLHGLESARGFIQAKLADRLQTRYTPVLKFVLDPSVKRSIEASRLIREALTAADDQPAEEQRPPEPHTEDDDPAPAE</sequence>
<dbReference type="GO" id="GO:0030490">
    <property type="term" value="P:maturation of SSU-rRNA"/>
    <property type="evidence" value="ECO:0007669"/>
    <property type="project" value="UniProtKB-UniRule"/>
</dbReference>
<comment type="subcellular location">
    <subcellularLocation>
        <location evidence="2">Cytoplasm</location>
    </subcellularLocation>
</comment>
<dbReference type="HAMAP" id="MF_00003">
    <property type="entry name" value="RbfA"/>
    <property type="match status" value="1"/>
</dbReference>
<dbReference type="GO" id="GO:0043024">
    <property type="term" value="F:ribosomal small subunit binding"/>
    <property type="evidence" value="ECO:0007669"/>
    <property type="project" value="TreeGrafter"/>
</dbReference>
<comment type="subunit">
    <text evidence="2">Monomer. Binds 30S ribosomal subunits, but not 50S ribosomal subunits or 70S ribosomes.</text>
</comment>
<dbReference type="Pfam" id="PF02033">
    <property type="entry name" value="RBFA"/>
    <property type="match status" value="1"/>
</dbReference>
<evidence type="ECO:0000256" key="1">
    <source>
        <dbReference type="ARBA" id="ARBA00022517"/>
    </source>
</evidence>
<dbReference type="InterPro" id="IPR023799">
    <property type="entry name" value="RbfA_dom_sf"/>
</dbReference>
<dbReference type="PANTHER" id="PTHR33515:SF1">
    <property type="entry name" value="RIBOSOME-BINDING FACTOR A, CHLOROPLASTIC-RELATED"/>
    <property type="match status" value="1"/>
</dbReference>
<organism evidence="4">
    <name type="scientific">Schlesneria paludicola</name>
    <dbReference type="NCBI Taxonomy" id="360056"/>
    <lineage>
        <taxon>Bacteria</taxon>
        <taxon>Pseudomonadati</taxon>
        <taxon>Planctomycetota</taxon>
        <taxon>Planctomycetia</taxon>
        <taxon>Planctomycetales</taxon>
        <taxon>Planctomycetaceae</taxon>
        <taxon>Schlesneria</taxon>
    </lineage>
</organism>
<evidence type="ECO:0000256" key="3">
    <source>
        <dbReference type="SAM" id="MobiDB-lite"/>
    </source>
</evidence>
<dbReference type="NCBIfam" id="TIGR00082">
    <property type="entry name" value="rbfA"/>
    <property type="match status" value="1"/>
</dbReference>
<dbReference type="PANTHER" id="PTHR33515">
    <property type="entry name" value="RIBOSOME-BINDING FACTOR A, CHLOROPLASTIC-RELATED"/>
    <property type="match status" value="1"/>
</dbReference>
<comment type="caution">
    <text evidence="4">The sequence shown here is derived from an EMBL/GenBank/DDBJ whole genome shotgun (WGS) entry which is preliminary data.</text>
</comment>
<dbReference type="AlphaFoldDB" id="A0A7C4LRE5"/>
<dbReference type="SUPFAM" id="SSF89919">
    <property type="entry name" value="Ribosome-binding factor A, RbfA"/>
    <property type="match status" value="1"/>
</dbReference>
<comment type="function">
    <text evidence="2">One of several proteins that assist in the late maturation steps of the functional core of the 30S ribosomal subunit. Associates with free 30S ribosomal subunits (but not with 30S subunits that are part of 70S ribosomes or polysomes). Required for efficient processing of 16S rRNA. May interact with the 5'-terminal helix region of 16S rRNA.</text>
</comment>
<evidence type="ECO:0000256" key="2">
    <source>
        <dbReference type="HAMAP-Rule" id="MF_00003"/>
    </source>
</evidence>
<proteinExistence type="inferred from homology"/>
<feature type="region of interest" description="Disordered" evidence="3">
    <location>
        <begin position="111"/>
        <end position="139"/>
    </location>
</feature>
<dbReference type="InterPro" id="IPR000238">
    <property type="entry name" value="RbfA"/>
</dbReference>
<name>A0A7C4LRE5_9PLAN</name>